<evidence type="ECO:0000313" key="1">
    <source>
        <dbReference type="EMBL" id="MBF8176637.1"/>
    </source>
</evidence>
<protein>
    <submittedName>
        <fullName evidence="1">Uncharacterized protein</fullName>
    </submittedName>
</protein>
<evidence type="ECO:0000313" key="2">
    <source>
        <dbReference type="Proteomes" id="UP000657372"/>
    </source>
</evidence>
<proteinExistence type="predicted"/>
<dbReference type="Proteomes" id="UP000657372">
    <property type="component" value="Unassembled WGS sequence"/>
</dbReference>
<accession>A0ABS0EP57</accession>
<keyword evidence="2" id="KW-1185">Reference proteome</keyword>
<dbReference type="EMBL" id="JADOEL010000002">
    <property type="protein sequence ID" value="MBF8176637.1"/>
    <property type="molecule type" value="Genomic_DNA"/>
</dbReference>
<name>A0ABS0EP57_9BURK</name>
<reference evidence="1 2" key="1">
    <citation type="submission" date="2020-11" db="EMBL/GenBank/DDBJ databases">
        <title>WGS of Herminiimonas contaminans strain Marseille-Q4544 isolated from planarians Schmidtea mediterranea.</title>
        <authorList>
            <person name="Kangale L."/>
        </authorList>
    </citation>
    <scope>NUCLEOTIDE SEQUENCE [LARGE SCALE GENOMIC DNA]</scope>
    <source>
        <strain evidence="1 2">Marseille-Q4544</strain>
    </source>
</reference>
<comment type="caution">
    <text evidence="1">The sequence shown here is derived from an EMBL/GenBank/DDBJ whole genome shotgun (WGS) entry which is preliminary data.</text>
</comment>
<gene>
    <name evidence="1" type="ORF">IXC47_02950</name>
</gene>
<dbReference type="RefSeq" id="WP_195874637.1">
    <property type="nucleotide sequence ID" value="NZ_JADOEL010000002.1"/>
</dbReference>
<sequence length="90" mass="10304">MNRIDQAINDLARAFCQLKQHDEALYTKALHSLVALALSEEKIERVSSIERDMQYVGQILSNTRRVRATSGDAVLEFPCRRKGDRRVSSR</sequence>
<organism evidence="1 2">
    <name type="scientific">Herminiimonas contaminans</name>
    <dbReference type="NCBI Taxonomy" id="1111140"/>
    <lineage>
        <taxon>Bacteria</taxon>
        <taxon>Pseudomonadati</taxon>
        <taxon>Pseudomonadota</taxon>
        <taxon>Betaproteobacteria</taxon>
        <taxon>Burkholderiales</taxon>
        <taxon>Oxalobacteraceae</taxon>
        <taxon>Herminiimonas</taxon>
    </lineage>
</organism>